<evidence type="ECO:0000313" key="2">
    <source>
        <dbReference type="Proteomes" id="UP001054945"/>
    </source>
</evidence>
<reference evidence="1 2" key="1">
    <citation type="submission" date="2021-06" db="EMBL/GenBank/DDBJ databases">
        <title>Caerostris extrusa draft genome.</title>
        <authorList>
            <person name="Kono N."/>
            <person name="Arakawa K."/>
        </authorList>
    </citation>
    <scope>NUCLEOTIDE SEQUENCE [LARGE SCALE GENOMIC DNA]</scope>
</reference>
<comment type="caution">
    <text evidence="1">The sequence shown here is derived from an EMBL/GenBank/DDBJ whole genome shotgun (WGS) entry which is preliminary data.</text>
</comment>
<sequence length="83" mass="9039">MFAHSLDGFSEIRFASLGPTPNISVIALGWKCLVKIWHIDPPDPCPVFPVSHVQHRSLGFAPTINDALTLTHVLADRGGISDH</sequence>
<organism evidence="1 2">
    <name type="scientific">Caerostris extrusa</name>
    <name type="common">Bark spider</name>
    <name type="synonym">Caerostris bankana</name>
    <dbReference type="NCBI Taxonomy" id="172846"/>
    <lineage>
        <taxon>Eukaryota</taxon>
        <taxon>Metazoa</taxon>
        <taxon>Ecdysozoa</taxon>
        <taxon>Arthropoda</taxon>
        <taxon>Chelicerata</taxon>
        <taxon>Arachnida</taxon>
        <taxon>Araneae</taxon>
        <taxon>Araneomorphae</taxon>
        <taxon>Entelegynae</taxon>
        <taxon>Araneoidea</taxon>
        <taxon>Araneidae</taxon>
        <taxon>Caerostris</taxon>
    </lineage>
</organism>
<evidence type="ECO:0000313" key="1">
    <source>
        <dbReference type="EMBL" id="GIY79136.1"/>
    </source>
</evidence>
<dbReference type="AlphaFoldDB" id="A0AAV4W9H0"/>
<protein>
    <submittedName>
        <fullName evidence="1">Uncharacterized protein</fullName>
    </submittedName>
</protein>
<dbReference type="Proteomes" id="UP001054945">
    <property type="component" value="Unassembled WGS sequence"/>
</dbReference>
<dbReference type="EMBL" id="BPLR01015850">
    <property type="protein sequence ID" value="GIY79136.1"/>
    <property type="molecule type" value="Genomic_DNA"/>
</dbReference>
<accession>A0AAV4W9H0</accession>
<keyword evidence="2" id="KW-1185">Reference proteome</keyword>
<name>A0AAV4W9H0_CAEEX</name>
<proteinExistence type="predicted"/>
<gene>
    <name evidence="1" type="ORF">CEXT_97021</name>
</gene>